<dbReference type="PANTHER" id="PTHR47723">
    <property type="entry name" value="OS05G0353850 PROTEIN"/>
    <property type="match status" value="1"/>
</dbReference>
<dbReference type="PANTHER" id="PTHR47723:SF22">
    <property type="entry name" value="RNASE H TYPE-1 DOMAIN-CONTAINING PROTEIN"/>
    <property type="match status" value="1"/>
</dbReference>
<evidence type="ECO:0008006" key="5">
    <source>
        <dbReference type="Google" id="ProtNLM"/>
    </source>
</evidence>
<dbReference type="PROSITE" id="PS50879">
    <property type="entry name" value="RNASE_H_1"/>
    <property type="match status" value="1"/>
</dbReference>
<proteinExistence type="predicted"/>
<dbReference type="EMBL" id="JANJYI010000001">
    <property type="protein sequence ID" value="KAK2662496.1"/>
    <property type="molecule type" value="Genomic_DNA"/>
</dbReference>
<dbReference type="InterPro" id="IPR053151">
    <property type="entry name" value="RNase_H-like"/>
</dbReference>
<reference evidence="3" key="1">
    <citation type="journal article" date="2023" name="Plant J.">
        <title>Genome sequences and population genomics provide insights into the demographic history, inbreeding, and mutation load of two 'living fossil' tree species of Dipteronia.</title>
        <authorList>
            <person name="Feng Y."/>
            <person name="Comes H.P."/>
            <person name="Chen J."/>
            <person name="Zhu S."/>
            <person name="Lu R."/>
            <person name="Zhang X."/>
            <person name="Li P."/>
            <person name="Qiu J."/>
            <person name="Olsen K.M."/>
            <person name="Qiu Y."/>
        </authorList>
    </citation>
    <scope>NUCLEOTIDE SEQUENCE</scope>
    <source>
        <strain evidence="3">KIB01</strain>
    </source>
</reference>
<dbReference type="InterPro" id="IPR012337">
    <property type="entry name" value="RNaseH-like_sf"/>
</dbReference>
<evidence type="ECO:0000313" key="4">
    <source>
        <dbReference type="Proteomes" id="UP001280121"/>
    </source>
</evidence>
<name>A0AAD9XNE3_9ROSI</name>
<accession>A0AAD9XNE3</accession>
<comment type="caution">
    <text evidence="3">The sequence shown here is derived from an EMBL/GenBank/DDBJ whole genome shotgun (WGS) entry which is preliminary data.</text>
</comment>
<dbReference type="AlphaFoldDB" id="A0AAD9XNE3"/>
<dbReference type="InterPro" id="IPR000477">
    <property type="entry name" value="RT_dom"/>
</dbReference>
<dbReference type="Pfam" id="PF13456">
    <property type="entry name" value="RVT_3"/>
    <property type="match status" value="1"/>
</dbReference>
<dbReference type="GO" id="GO:0004523">
    <property type="term" value="F:RNA-DNA hybrid ribonuclease activity"/>
    <property type="evidence" value="ECO:0007669"/>
    <property type="project" value="InterPro"/>
</dbReference>
<dbReference type="PROSITE" id="PS50878">
    <property type="entry name" value="RT_POL"/>
    <property type="match status" value="1"/>
</dbReference>
<dbReference type="InterPro" id="IPR002156">
    <property type="entry name" value="RNaseH_domain"/>
</dbReference>
<dbReference type="CDD" id="cd06222">
    <property type="entry name" value="RNase_H_like"/>
    <property type="match status" value="1"/>
</dbReference>
<feature type="domain" description="Reverse transcriptase" evidence="1">
    <location>
        <begin position="1"/>
        <end position="150"/>
    </location>
</feature>
<organism evidence="3 4">
    <name type="scientific">Dipteronia dyeriana</name>
    <dbReference type="NCBI Taxonomy" id="168575"/>
    <lineage>
        <taxon>Eukaryota</taxon>
        <taxon>Viridiplantae</taxon>
        <taxon>Streptophyta</taxon>
        <taxon>Embryophyta</taxon>
        <taxon>Tracheophyta</taxon>
        <taxon>Spermatophyta</taxon>
        <taxon>Magnoliopsida</taxon>
        <taxon>eudicotyledons</taxon>
        <taxon>Gunneridae</taxon>
        <taxon>Pentapetalae</taxon>
        <taxon>rosids</taxon>
        <taxon>malvids</taxon>
        <taxon>Sapindales</taxon>
        <taxon>Sapindaceae</taxon>
        <taxon>Hippocastanoideae</taxon>
        <taxon>Acereae</taxon>
        <taxon>Dipteronia</taxon>
    </lineage>
</organism>
<gene>
    <name evidence="3" type="ORF">Ddye_001070</name>
</gene>
<dbReference type="InterPro" id="IPR036397">
    <property type="entry name" value="RNaseH_sf"/>
</dbReference>
<evidence type="ECO:0000313" key="3">
    <source>
        <dbReference type="EMBL" id="KAK2662496.1"/>
    </source>
</evidence>
<dbReference type="Gene3D" id="3.30.420.10">
    <property type="entry name" value="Ribonuclease H-like superfamily/Ribonuclease H"/>
    <property type="match status" value="1"/>
</dbReference>
<evidence type="ECO:0000259" key="1">
    <source>
        <dbReference type="PROSITE" id="PS50878"/>
    </source>
</evidence>
<dbReference type="GO" id="GO:0003676">
    <property type="term" value="F:nucleic acid binding"/>
    <property type="evidence" value="ECO:0007669"/>
    <property type="project" value="InterPro"/>
</dbReference>
<sequence>MWVQSCISKPRLSALVNGSPTEEFLLERGLRQGHPLSYFLFNMVVEILSCCLKKPFELNKLRSVVVGNNKVHVSHLQFTDDKILFIEQQVEFLANTKRILRCFEMASGLKTNFYKSDMVKVGKNGMEKRKMHVVDWRTVCKSKRYEGLAIERIKDNNIGLLMKWVWKFGREEGKIISEGFNMVVGRGSQVKFWEDVWNGVMALMRVFPRIYALADKIEGSSHEFGRWIEDVWIWEVHLRRRIFYWEVEQWKASGWFGGLNTTGEGLWSRLRVENLETVCIDVKPPNRNKAMTWSPPSVDALKFNVDGAANGKRSRAGIGGALCNFKRDVMCSFSIFVGAQDAIKIEMMANHKACSFCVAQGSFVGKKIDFVSDSREVVNWLNEEGFGNLNLVNLIYDIQQMIDSLEVWRRVMAEWGVTWCENNSLVEWGHWLAWYVTTFQASFNSRANNCAADLLAKKGVSRKRDAFS</sequence>
<keyword evidence="4" id="KW-1185">Reference proteome</keyword>
<dbReference type="Pfam" id="PF00078">
    <property type="entry name" value="RVT_1"/>
    <property type="match status" value="1"/>
</dbReference>
<evidence type="ECO:0000259" key="2">
    <source>
        <dbReference type="PROSITE" id="PS50879"/>
    </source>
</evidence>
<protein>
    <recommendedName>
        <fullName evidence="5">Reverse transcriptase domain-containing protein</fullName>
    </recommendedName>
</protein>
<dbReference type="Proteomes" id="UP001280121">
    <property type="component" value="Unassembled WGS sequence"/>
</dbReference>
<feature type="domain" description="RNase H type-1" evidence="2">
    <location>
        <begin position="297"/>
        <end position="461"/>
    </location>
</feature>
<dbReference type="InterPro" id="IPR044730">
    <property type="entry name" value="RNase_H-like_dom_plant"/>
</dbReference>
<dbReference type="SUPFAM" id="SSF53098">
    <property type="entry name" value="Ribonuclease H-like"/>
    <property type="match status" value="1"/>
</dbReference>